<accession>A0A410FSP2</accession>
<dbReference type="KEGG" id="bih:BIP78_0339"/>
<reference evidence="2" key="1">
    <citation type="submission" date="2018-12" db="EMBL/GenBank/DDBJ databases">
        <title>Complete genome sequence of an uncultured bacterium of the candidate phylum Bipolaricaulota.</title>
        <authorList>
            <person name="Kadnikov V.V."/>
            <person name="Mardanov A.V."/>
            <person name="Beletsky A.V."/>
            <person name="Frank Y.A."/>
            <person name="Karnachuk O.V."/>
            <person name="Ravin N.V."/>
        </authorList>
    </citation>
    <scope>NUCLEOTIDE SEQUENCE [LARGE SCALE GENOMIC DNA]</scope>
</reference>
<name>A0A410FSP2_BIPS1</name>
<gene>
    <name evidence="1" type="ORF">BIP78_0339</name>
</gene>
<evidence type="ECO:0008006" key="3">
    <source>
        <dbReference type="Google" id="ProtNLM"/>
    </source>
</evidence>
<evidence type="ECO:0000313" key="2">
    <source>
        <dbReference type="Proteomes" id="UP000287233"/>
    </source>
</evidence>
<protein>
    <recommendedName>
        <fullName evidence="3">Winged helix-turn-helix domain-containing protein</fullName>
    </recommendedName>
</protein>
<dbReference type="InterPro" id="IPR009351">
    <property type="entry name" value="AlkZ-like"/>
</dbReference>
<sequence>MTLNWSREEARLYQLAAVGLHGKRYPEGEDGVREAFRDLRGVQLDPLPILGRNHDLVLQSRVDGTHPGTFLDLVHRERLGFEYWDKMLCAVPIEEFPLLRGLMEMGGERWEQQREARLDRDHPGAKDEVLKAIRESGPLSTAELRKLSVAQGAHRGWKTTHAAGAALEVLWNRGHLSVGHRVNYRRYFDLTERVIPPDVLTQPTVIGEAFLAGLLRKRVEMVGLLPAGGAAETWMSLRQARSDGLPQRMVEAGELTLVQVDGVRTRFYARPDAVGLLHAAEKVAVDDRARLIAPLDPLLWCRDALAKVWGFVYAWEVYKRPEQRTYGYYVLPIVHRGRFVGRFDGRYETKTRTLRVLGYWKEPHGLPLTHPAIRDAFGRFLAYVEGKKISWPTRTAS</sequence>
<organism evidence="1 2">
    <name type="scientific">Bipolaricaulis sibiricus</name>
    <dbReference type="NCBI Taxonomy" id="2501609"/>
    <lineage>
        <taxon>Bacteria</taxon>
        <taxon>Candidatus Bipolaricaulota</taxon>
        <taxon>Candidatus Bipolaricaulia</taxon>
        <taxon>Candidatus Bipolaricaulales</taxon>
        <taxon>Candidatus Bipolaricaulaceae</taxon>
        <taxon>Candidatus Bipolaricaulis</taxon>
    </lineage>
</organism>
<dbReference type="EMBL" id="CP034928">
    <property type="protein sequence ID" value="QAA76105.1"/>
    <property type="molecule type" value="Genomic_DNA"/>
</dbReference>
<evidence type="ECO:0000313" key="1">
    <source>
        <dbReference type="EMBL" id="QAA76105.1"/>
    </source>
</evidence>
<dbReference type="Pfam" id="PF06224">
    <property type="entry name" value="AlkZ-like"/>
    <property type="match status" value="1"/>
</dbReference>
<dbReference type="AlphaFoldDB" id="A0A410FSP2"/>
<dbReference type="Proteomes" id="UP000287233">
    <property type="component" value="Chromosome"/>
</dbReference>
<dbReference type="PANTHER" id="PTHR30528:SF0">
    <property type="entry name" value="CYTOPLASMIC PROTEIN"/>
    <property type="match status" value="1"/>
</dbReference>
<proteinExistence type="predicted"/>
<dbReference type="PANTHER" id="PTHR30528">
    <property type="entry name" value="CYTOPLASMIC PROTEIN"/>
    <property type="match status" value="1"/>
</dbReference>